<dbReference type="Gene3D" id="1.10.3210.10">
    <property type="entry name" value="Hypothetical protein af1432"/>
    <property type="match status" value="1"/>
</dbReference>
<reference evidence="2" key="1">
    <citation type="submission" date="2023-08" db="EMBL/GenBank/DDBJ databases">
        <authorList>
            <person name="Chen Y."/>
            <person name="Shah S."/>
            <person name="Dougan E. K."/>
            <person name="Thang M."/>
            <person name="Chan C."/>
        </authorList>
    </citation>
    <scope>NUCLEOTIDE SEQUENCE</scope>
</reference>
<gene>
    <name evidence="2" type="ORF">EVOR1521_LOCUS22495</name>
</gene>
<accession>A0AA36J3B9</accession>
<organism evidence="2 3">
    <name type="scientific">Effrenium voratum</name>
    <dbReference type="NCBI Taxonomy" id="2562239"/>
    <lineage>
        <taxon>Eukaryota</taxon>
        <taxon>Sar</taxon>
        <taxon>Alveolata</taxon>
        <taxon>Dinophyceae</taxon>
        <taxon>Suessiales</taxon>
        <taxon>Symbiodiniaceae</taxon>
        <taxon>Effrenium</taxon>
    </lineage>
</organism>
<dbReference type="SUPFAM" id="SSF109604">
    <property type="entry name" value="HD-domain/PDEase-like"/>
    <property type="match status" value="1"/>
</dbReference>
<proteinExistence type="predicted"/>
<dbReference type="Proteomes" id="UP001178507">
    <property type="component" value="Unassembled WGS sequence"/>
</dbReference>
<feature type="chain" id="PRO_5041292602" description="HD domain-containing protein" evidence="1">
    <location>
        <begin position="18"/>
        <end position="216"/>
    </location>
</feature>
<sequence>MLRKCLVVLTAVGLYGAQPRLFPGEASADFKVLKAEDAPVLMAHLKRYEKELGGDFLAYRNHCLRVLSFTTYFLGKEPDAGGRRVLESALAFHDLGLWSDMAASYLGPSTARARKDLQGEYSEAELNQVEDIIMNHHKFTELADPLADAMRKADWLDFTNNLRFPLRSGMPSGNIAKANEEMPLEGFFTALLNRPFNIRPDNPIKAGLEVMEIFRW</sequence>
<evidence type="ECO:0000313" key="2">
    <source>
        <dbReference type="EMBL" id="CAJ1398830.1"/>
    </source>
</evidence>
<name>A0AA36J3B9_9DINO</name>
<evidence type="ECO:0000313" key="3">
    <source>
        <dbReference type="Proteomes" id="UP001178507"/>
    </source>
</evidence>
<evidence type="ECO:0008006" key="4">
    <source>
        <dbReference type="Google" id="ProtNLM"/>
    </source>
</evidence>
<feature type="signal peptide" evidence="1">
    <location>
        <begin position="1"/>
        <end position="17"/>
    </location>
</feature>
<comment type="caution">
    <text evidence="2">The sequence shown here is derived from an EMBL/GenBank/DDBJ whole genome shotgun (WGS) entry which is preliminary data.</text>
</comment>
<keyword evidence="3" id="KW-1185">Reference proteome</keyword>
<dbReference type="EMBL" id="CAUJNA010003311">
    <property type="protein sequence ID" value="CAJ1398830.1"/>
    <property type="molecule type" value="Genomic_DNA"/>
</dbReference>
<keyword evidence="1" id="KW-0732">Signal</keyword>
<dbReference type="AlphaFoldDB" id="A0AA36J3B9"/>
<protein>
    <recommendedName>
        <fullName evidence="4">HD domain-containing protein</fullName>
    </recommendedName>
</protein>
<evidence type="ECO:0000256" key="1">
    <source>
        <dbReference type="SAM" id="SignalP"/>
    </source>
</evidence>